<evidence type="ECO:0000313" key="4">
    <source>
        <dbReference type="EMBL" id="KAK2078260.1"/>
    </source>
</evidence>
<keyword evidence="5" id="KW-1185">Reference proteome</keyword>
<keyword evidence="2 3" id="KW-0040">ANK repeat</keyword>
<evidence type="ECO:0000313" key="5">
    <source>
        <dbReference type="Proteomes" id="UP001255856"/>
    </source>
</evidence>
<evidence type="ECO:0000256" key="3">
    <source>
        <dbReference type="PROSITE-ProRule" id="PRU00023"/>
    </source>
</evidence>
<protein>
    <submittedName>
        <fullName evidence="4">Uncharacterized protein</fullName>
    </submittedName>
</protein>
<name>A0AAD9IKB8_PROWI</name>
<dbReference type="GO" id="GO:0085020">
    <property type="term" value="P:protein K6-linked ubiquitination"/>
    <property type="evidence" value="ECO:0007669"/>
    <property type="project" value="TreeGrafter"/>
</dbReference>
<gene>
    <name evidence="4" type="ORF">QBZ16_004129</name>
</gene>
<dbReference type="AlphaFoldDB" id="A0AAD9IKB8"/>
<feature type="repeat" description="ANK" evidence="3">
    <location>
        <begin position="78"/>
        <end position="110"/>
    </location>
</feature>
<dbReference type="Gene3D" id="1.25.40.20">
    <property type="entry name" value="Ankyrin repeat-containing domain"/>
    <property type="match status" value="2"/>
</dbReference>
<dbReference type="Proteomes" id="UP001255856">
    <property type="component" value="Unassembled WGS sequence"/>
</dbReference>
<dbReference type="InterPro" id="IPR002110">
    <property type="entry name" value="Ankyrin_rpt"/>
</dbReference>
<dbReference type="PROSITE" id="PS50088">
    <property type="entry name" value="ANK_REPEAT"/>
    <property type="match status" value="3"/>
</dbReference>
<dbReference type="Pfam" id="PF00023">
    <property type="entry name" value="Ank"/>
    <property type="match status" value="1"/>
</dbReference>
<reference evidence="4" key="1">
    <citation type="submission" date="2021-01" db="EMBL/GenBank/DDBJ databases">
        <authorList>
            <person name="Eckstrom K.M.E."/>
        </authorList>
    </citation>
    <scope>NUCLEOTIDE SEQUENCE</scope>
    <source>
        <strain evidence="4">UVCC 0001</strain>
    </source>
</reference>
<dbReference type="Pfam" id="PF12796">
    <property type="entry name" value="Ank_2"/>
    <property type="match status" value="1"/>
</dbReference>
<dbReference type="SMART" id="SM00248">
    <property type="entry name" value="ANK"/>
    <property type="match status" value="3"/>
</dbReference>
<evidence type="ECO:0000256" key="1">
    <source>
        <dbReference type="ARBA" id="ARBA00022737"/>
    </source>
</evidence>
<dbReference type="PROSITE" id="PS50297">
    <property type="entry name" value="ANK_REP_REGION"/>
    <property type="match status" value="3"/>
</dbReference>
<dbReference type="PANTHER" id="PTHR24171">
    <property type="entry name" value="ANKYRIN REPEAT DOMAIN-CONTAINING PROTEIN 39-RELATED"/>
    <property type="match status" value="1"/>
</dbReference>
<dbReference type="EMBL" id="JASFZW010000005">
    <property type="protein sequence ID" value="KAK2078260.1"/>
    <property type="molecule type" value="Genomic_DNA"/>
</dbReference>
<organism evidence="4 5">
    <name type="scientific">Prototheca wickerhamii</name>
    <dbReference type="NCBI Taxonomy" id="3111"/>
    <lineage>
        <taxon>Eukaryota</taxon>
        <taxon>Viridiplantae</taxon>
        <taxon>Chlorophyta</taxon>
        <taxon>core chlorophytes</taxon>
        <taxon>Trebouxiophyceae</taxon>
        <taxon>Chlorellales</taxon>
        <taxon>Chlorellaceae</taxon>
        <taxon>Prototheca</taxon>
    </lineage>
</organism>
<dbReference type="SUPFAM" id="SSF48403">
    <property type="entry name" value="Ankyrin repeat"/>
    <property type="match status" value="1"/>
</dbReference>
<evidence type="ECO:0000256" key="2">
    <source>
        <dbReference type="ARBA" id="ARBA00023043"/>
    </source>
</evidence>
<dbReference type="GO" id="GO:0004842">
    <property type="term" value="F:ubiquitin-protein transferase activity"/>
    <property type="evidence" value="ECO:0007669"/>
    <property type="project" value="TreeGrafter"/>
</dbReference>
<proteinExistence type="predicted"/>
<feature type="repeat" description="ANK" evidence="3">
    <location>
        <begin position="45"/>
        <end position="77"/>
    </location>
</feature>
<comment type="caution">
    <text evidence="4">The sequence shown here is derived from an EMBL/GenBank/DDBJ whole genome shotgun (WGS) entry which is preliminary data.</text>
</comment>
<dbReference type="PANTHER" id="PTHR24171:SF8">
    <property type="entry name" value="BRCA1-ASSOCIATED RING DOMAIN PROTEIN 1"/>
    <property type="match status" value="1"/>
</dbReference>
<dbReference type="PRINTS" id="PR01415">
    <property type="entry name" value="ANKYRIN"/>
</dbReference>
<feature type="repeat" description="ANK" evidence="3">
    <location>
        <begin position="111"/>
        <end position="143"/>
    </location>
</feature>
<dbReference type="InterPro" id="IPR036770">
    <property type="entry name" value="Ankyrin_rpt-contain_sf"/>
</dbReference>
<accession>A0AAD9IKB8</accession>
<sequence length="170" mass="18879">MPFDLITGKFVAEKSNIWRDCVDGFYDWVQEHIEDGAPLNEADHCGDPPLLLAAGNGHRSVCELLIEEGADVDQRNVMGETPLIRAAHNGHLATVQFLLEKGADVNAIDMGDNSALHWAAMRGHVEIVKLLLKQGADRTLKNKQEKIPIDLCQPCWSNSYRFARQVLAAH</sequence>
<keyword evidence="1" id="KW-0677">Repeat</keyword>